<dbReference type="InterPro" id="IPR011992">
    <property type="entry name" value="EF-hand-dom_pair"/>
</dbReference>
<dbReference type="AlphaFoldDB" id="A0AAJ7FL55"/>
<evidence type="ECO:0000313" key="9">
    <source>
        <dbReference type="RefSeq" id="XP_015597164.1"/>
    </source>
</evidence>
<dbReference type="PRINTS" id="PR00450">
    <property type="entry name" value="RECOVERIN"/>
</dbReference>
<dbReference type="Pfam" id="PF13833">
    <property type="entry name" value="EF-hand_8"/>
    <property type="match status" value="1"/>
</dbReference>
<dbReference type="KEGG" id="ccin:107268670"/>
<dbReference type="Gene3D" id="1.10.238.10">
    <property type="entry name" value="EF-hand"/>
    <property type="match status" value="1"/>
</dbReference>
<accession>A0AAJ7FL55</accession>
<dbReference type="GeneID" id="107268670"/>
<keyword evidence="3" id="KW-0677">Repeat</keyword>
<proteinExistence type="inferred from homology"/>
<evidence type="ECO:0000256" key="2">
    <source>
        <dbReference type="ARBA" id="ARBA00022723"/>
    </source>
</evidence>
<keyword evidence="2" id="KW-0479">Metal-binding</keyword>
<evidence type="ECO:0000259" key="6">
    <source>
        <dbReference type="PROSITE" id="PS50222"/>
    </source>
</evidence>
<dbReference type="Proteomes" id="UP000694920">
    <property type="component" value="Unplaced"/>
</dbReference>
<comment type="similarity">
    <text evidence="1">Belongs to the recoverin family.</text>
</comment>
<dbReference type="PROSITE" id="PS00018">
    <property type="entry name" value="EF_HAND_1"/>
    <property type="match status" value="3"/>
</dbReference>
<feature type="domain" description="EF-hand" evidence="6">
    <location>
        <begin position="105"/>
        <end position="140"/>
    </location>
</feature>
<dbReference type="RefSeq" id="XP_015597164.1">
    <property type="nucleotide sequence ID" value="XM_015741678.2"/>
</dbReference>
<evidence type="ECO:0000256" key="4">
    <source>
        <dbReference type="ARBA" id="ARBA00022837"/>
    </source>
</evidence>
<dbReference type="Pfam" id="PF13499">
    <property type="entry name" value="EF-hand_7"/>
    <property type="match status" value="1"/>
</dbReference>
<keyword evidence="4" id="KW-0106">Calcium</keyword>
<evidence type="ECO:0000256" key="3">
    <source>
        <dbReference type="ARBA" id="ARBA00022737"/>
    </source>
</evidence>
<dbReference type="FunFam" id="1.10.238.10:FF:000009">
    <property type="entry name" value="Visinin-like protein 1"/>
    <property type="match status" value="1"/>
</dbReference>
<dbReference type="PANTHER" id="PTHR23055">
    <property type="entry name" value="CALCIUM BINDING PROTEINS"/>
    <property type="match status" value="1"/>
</dbReference>
<reference evidence="8 9" key="1">
    <citation type="submission" date="2025-04" db="UniProtKB">
        <authorList>
            <consortium name="RefSeq"/>
        </authorList>
    </citation>
    <scope>IDENTIFICATION</scope>
</reference>
<dbReference type="SMART" id="SM00054">
    <property type="entry name" value="EFh"/>
    <property type="match status" value="3"/>
</dbReference>
<keyword evidence="7" id="KW-1185">Reference proteome</keyword>
<evidence type="ECO:0000256" key="5">
    <source>
        <dbReference type="SAM" id="MobiDB-lite"/>
    </source>
</evidence>
<name>A0AAJ7FL55_CEPCN</name>
<evidence type="ECO:0000313" key="7">
    <source>
        <dbReference type="Proteomes" id="UP000694920"/>
    </source>
</evidence>
<evidence type="ECO:0000313" key="8">
    <source>
        <dbReference type="RefSeq" id="XP_015597163.1"/>
    </source>
</evidence>
<dbReference type="SUPFAM" id="SSF47473">
    <property type="entry name" value="EF-hand"/>
    <property type="match status" value="1"/>
</dbReference>
<feature type="domain" description="EF-hand" evidence="6">
    <location>
        <begin position="141"/>
        <end position="176"/>
    </location>
</feature>
<dbReference type="InterPro" id="IPR018247">
    <property type="entry name" value="EF_Hand_1_Ca_BS"/>
</dbReference>
<dbReference type="GO" id="GO:0005509">
    <property type="term" value="F:calcium ion binding"/>
    <property type="evidence" value="ECO:0007669"/>
    <property type="project" value="InterPro"/>
</dbReference>
<dbReference type="CDD" id="cd00051">
    <property type="entry name" value="EFh"/>
    <property type="match status" value="2"/>
</dbReference>
<protein>
    <submittedName>
        <fullName evidence="8 9">Hippocalcin-like protein 4 isoform X1</fullName>
    </submittedName>
</protein>
<dbReference type="RefSeq" id="XP_015597163.1">
    <property type="nucleotide sequence ID" value="XM_015741677.2"/>
</dbReference>
<organism evidence="7 9">
    <name type="scientific">Cephus cinctus</name>
    <name type="common">Wheat stem sawfly</name>
    <dbReference type="NCBI Taxonomy" id="211228"/>
    <lineage>
        <taxon>Eukaryota</taxon>
        <taxon>Metazoa</taxon>
        <taxon>Ecdysozoa</taxon>
        <taxon>Arthropoda</taxon>
        <taxon>Hexapoda</taxon>
        <taxon>Insecta</taxon>
        <taxon>Pterygota</taxon>
        <taxon>Neoptera</taxon>
        <taxon>Endopterygota</taxon>
        <taxon>Hymenoptera</taxon>
        <taxon>Cephoidea</taxon>
        <taxon>Cephidae</taxon>
        <taxon>Cephus</taxon>
    </lineage>
</organism>
<feature type="compositionally biased region" description="Basic residues" evidence="5">
    <location>
        <begin position="15"/>
        <end position="30"/>
    </location>
</feature>
<feature type="domain" description="EF-hand" evidence="6">
    <location>
        <begin position="186"/>
        <end position="221"/>
    </location>
</feature>
<dbReference type="InterPro" id="IPR028846">
    <property type="entry name" value="Recoverin"/>
</dbReference>
<evidence type="ECO:0000256" key="1">
    <source>
        <dbReference type="ARBA" id="ARBA00006049"/>
    </source>
</evidence>
<sequence length="233" mass="26530">MSDSEDAGSEGSQQRLHRPSLTRKMRRSIKKVKRSIQKMTEDFYDEGPQPIHVVPERLAALVERTGFSKDEICKMYRAFKQHCPGGAATTNDLKPAYAKLFPLGDSTKYAQIVFNIFDKDGDGVVSFADFLVGMASIVRGSADQKLSWIFGMYDLNGDGHITRHEMLAIVSAIYEMVQNSQTIHRAVTRHVDRIFEKMDLDKDGVISKEEFMTSCKNDLTICDQLTIFDDFWW</sequence>
<dbReference type="PANTHER" id="PTHR23055:SF167">
    <property type="entry name" value="EF-HAND DOMAIN-CONTAINING PROTEIN"/>
    <property type="match status" value="1"/>
</dbReference>
<feature type="region of interest" description="Disordered" evidence="5">
    <location>
        <begin position="1"/>
        <end position="30"/>
    </location>
</feature>
<dbReference type="PROSITE" id="PS50222">
    <property type="entry name" value="EF_HAND_2"/>
    <property type="match status" value="3"/>
</dbReference>
<dbReference type="InterPro" id="IPR002048">
    <property type="entry name" value="EF_hand_dom"/>
</dbReference>
<gene>
    <name evidence="8 9" type="primary">LOC107268670</name>
</gene>